<dbReference type="GO" id="GO:0005886">
    <property type="term" value="C:plasma membrane"/>
    <property type="evidence" value="ECO:0007669"/>
    <property type="project" value="UniProtKB-SubCell"/>
</dbReference>
<evidence type="ECO:0000313" key="15">
    <source>
        <dbReference type="Proteomes" id="UP000287910"/>
    </source>
</evidence>
<dbReference type="GO" id="GO:0005524">
    <property type="term" value="F:ATP binding"/>
    <property type="evidence" value="ECO:0007669"/>
    <property type="project" value="UniProtKB-KW"/>
</dbReference>
<evidence type="ECO:0000256" key="6">
    <source>
        <dbReference type="ARBA" id="ARBA00022741"/>
    </source>
</evidence>
<evidence type="ECO:0000256" key="7">
    <source>
        <dbReference type="ARBA" id="ARBA00022777"/>
    </source>
</evidence>
<keyword evidence="4" id="KW-0808">Transferase</keyword>
<protein>
    <recommendedName>
        <fullName evidence="13">Signal transduction histidine kinase internal region domain-containing protein</fullName>
    </recommendedName>
</protein>
<evidence type="ECO:0000313" key="14">
    <source>
        <dbReference type="EMBL" id="RUL47258.1"/>
    </source>
</evidence>
<keyword evidence="9 12" id="KW-1133">Transmembrane helix</keyword>
<feature type="domain" description="Signal transduction histidine kinase internal region" evidence="13">
    <location>
        <begin position="238"/>
        <end position="313"/>
    </location>
</feature>
<dbReference type="SUPFAM" id="SSF55874">
    <property type="entry name" value="ATPase domain of HSP90 chaperone/DNA topoisomerase II/histidine kinase"/>
    <property type="match status" value="1"/>
</dbReference>
<keyword evidence="7" id="KW-0418">Kinase</keyword>
<evidence type="ECO:0000256" key="10">
    <source>
        <dbReference type="ARBA" id="ARBA00023012"/>
    </source>
</evidence>
<comment type="subcellular location">
    <subcellularLocation>
        <location evidence="1">Cell membrane</location>
        <topology evidence="1">Multi-pass membrane protein</topology>
    </subcellularLocation>
</comment>
<evidence type="ECO:0000256" key="4">
    <source>
        <dbReference type="ARBA" id="ARBA00022679"/>
    </source>
</evidence>
<evidence type="ECO:0000256" key="5">
    <source>
        <dbReference type="ARBA" id="ARBA00022692"/>
    </source>
</evidence>
<feature type="transmembrane region" description="Helical" evidence="12">
    <location>
        <begin position="152"/>
        <end position="170"/>
    </location>
</feature>
<evidence type="ECO:0000256" key="1">
    <source>
        <dbReference type="ARBA" id="ARBA00004651"/>
    </source>
</evidence>
<evidence type="ECO:0000256" key="3">
    <source>
        <dbReference type="ARBA" id="ARBA00022553"/>
    </source>
</evidence>
<keyword evidence="11 12" id="KW-0472">Membrane</keyword>
<evidence type="ECO:0000256" key="11">
    <source>
        <dbReference type="ARBA" id="ARBA00023136"/>
    </source>
</evidence>
<keyword evidence="8" id="KW-0067">ATP-binding</keyword>
<dbReference type="AlphaFoldDB" id="A0A3S0QMS6"/>
<keyword evidence="2" id="KW-1003">Cell membrane</keyword>
<dbReference type="InterPro" id="IPR010559">
    <property type="entry name" value="Sig_transdc_His_kin_internal"/>
</dbReference>
<comment type="caution">
    <text evidence="14">The sequence shown here is derived from an EMBL/GenBank/DDBJ whole genome shotgun (WGS) entry which is preliminary data.</text>
</comment>
<accession>A0A3S0QMS6</accession>
<keyword evidence="15" id="KW-1185">Reference proteome</keyword>
<evidence type="ECO:0000256" key="8">
    <source>
        <dbReference type="ARBA" id="ARBA00022840"/>
    </source>
</evidence>
<keyword evidence="3" id="KW-0597">Phosphoprotein</keyword>
<reference evidence="14 15" key="1">
    <citation type="submission" date="2018-12" db="EMBL/GenBank/DDBJ databases">
        <title>Lysinibacillus antri sp. nov., isolated from a cave soil.</title>
        <authorList>
            <person name="Narsing Rao M.P."/>
            <person name="Zhang H."/>
            <person name="Dong Z.-Y."/>
            <person name="Niu X.-K."/>
            <person name="Zhang K."/>
            <person name="Fang B.-Z."/>
            <person name="Kang Y.-Q."/>
            <person name="Xiao M."/>
            <person name="Li W.-J."/>
        </authorList>
    </citation>
    <scope>NUCLEOTIDE SEQUENCE [LARGE SCALE GENOMIC DNA]</scope>
    <source>
        <strain evidence="14 15">SYSU K30002</strain>
    </source>
</reference>
<evidence type="ECO:0000256" key="12">
    <source>
        <dbReference type="SAM" id="Phobius"/>
    </source>
</evidence>
<sequence length="436" mass="51636">MILATCVFIIPYIILMYGYIVQTENQQEEIYIKSKLETLKKTDYLYSSLSNESVNKVVFHELLISSLNGYADIIVLDESKQHVLFTNNNHIVTKPKYFRALDESAYKAYKIEYLKVDRVLMYSYDKETKKYYIIIEPTKNAFDDIKQNSQNMLMVIALSIVLLLVIIYIYSNKISSTLYTLTDIVKNYRSQNILPQSEIQSNTKFYDELYKIENEIYETINYLVERENEQTKAFYKSKLENLQNQINPHFLYNTLENINQLAMMNDIEDISKLSRGLANLFRYNTEDRNPITTVNKELYIISEYIKIMKIRFPSIEYHVHIQDDDLVETEMLKFTLQPIVENIFKHQSIRDHFEINIDIHAWDTHRIIEIYTNQSIDMEIDLSKVNHSINHEREDGSGIGLYNVNKRIQLHYGDDYGIYLKMRENRILVSTVVLPL</sequence>
<dbReference type="Gene3D" id="3.30.565.10">
    <property type="entry name" value="Histidine kinase-like ATPase, C-terminal domain"/>
    <property type="match status" value="1"/>
</dbReference>
<dbReference type="EMBL" id="RYYR01000041">
    <property type="protein sequence ID" value="RUL47258.1"/>
    <property type="molecule type" value="Genomic_DNA"/>
</dbReference>
<dbReference type="PANTHER" id="PTHR34220">
    <property type="entry name" value="SENSOR HISTIDINE KINASE YPDA"/>
    <property type="match status" value="1"/>
</dbReference>
<keyword evidence="6" id="KW-0547">Nucleotide-binding</keyword>
<evidence type="ECO:0000259" key="13">
    <source>
        <dbReference type="Pfam" id="PF06580"/>
    </source>
</evidence>
<evidence type="ECO:0000256" key="9">
    <source>
        <dbReference type="ARBA" id="ARBA00022989"/>
    </source>
</evidence>
<gene>
    <name evidence="14" type="ORF">EK386_18510</name>
</gene>
<dbReference type="Proteomes" id="UP000287910">
    <property type="component" value="Unassembled WGS sequence"/>
</dbReference>
<keyword evidence="5 12" id="KW-0812">Transmembrane</keyword>
<dbReference type="GO" id="GO:0000155">
    <property type="term" value="F:phosphorelay sensor kinase activity"/>
    <property type="evidence" value="ECO:0007669"/>
    <property type="project" value="InterPro"/>
</dbReference>
<dbReference type="Pfam" id="PF06580">
    <property type="entry name" value="His_kinase"/>
    <property type="match status" value="1"/>
</dbReference>
<keyword evidence="10" id="KW-0902">Two-component regulatory system</keyword>
<proteinExistence type="predicted"/>
<evidence type="ECO:0000256" key="2">
    <source>
        <dbReference type="ARBA" id="ARBA00022475"/>
    </source>
</evidence>
<dbReference type="PANTHER" id="PTHR34220:SF11">
    <property type="entry name" value="SENSOR PROTEIN KINASE HPTS"/>
    <property type="match status" value="1"/>
</dbReference>
<name>A0A3S0QMS6_9BACI</name>
<organism evidence="14 15">
    <name type="scientific">Lysinibacillus antri</name>
    <dbReference type="NCBI Taxonomy" id="2498145"/>
    <lineage>
        <taxon>Bacteria</taxon>
        <taxon>Bacillati</taxon>
        <taxon>Bacillota</taxon>
        <taxon>Bacilli</taxon>
        <taxon>Bacillales</taxon>
        <taxon>Bacillaceae</taxon>
        <taxon>Lysinibacillus</taxon>
    </lineage>
</organism>
<dbReference type="InterPro" id="IPR050640">
    <property type="entry name" value="Bact_2-comp_sensor_kinase"/>
</dbReference>
<dbReference type="InterPro" id="IPR036890">
    <property type="entry name" value="HATPase_C_sf"/>
</dbReference>